<dbReference type="GO" id="GO:0004222">
    <property type="term" value="F:metalloendopeptidase activity"/>
    <property type="evidence" value="ECO:0007669"/>
    <property type="project" value="TreeGrafter"/>
</dbReference>
<keyword evidence="5" id="KW-1185">Reference proteome</keyword>
<dbReference type="Proteomes" id="UP001165393">
    <property type="component" value="Unassembled WGS sequence"/>
</dbReference>
<keyword evidence="1" id="KW-0175">Coiled coil</keyword>
<organism evidence="4 5">
    <name type="scientific">Echinimonas agarilytica</name>
    <dbReference type="NCBI Taxonomy" id="1215918"/>
    <lineage>
        <taxon>Bacteria</taxon>
        <taxon>Pseudomonadati</taxon>
        <taxon>Pseudomonadota</taxon>
        <taxon>Gammaproteobacteria</taxon>
        <taxon>Alteromonadales</taxon>
        <taxon>Echinimonadaceae</taxon>
        <taxon>Echinimonas</taxon>
    </lineage>
</organism>
<evidence type="ECO:0000256" key="2">
    <source>
        <dbReference type="SAM" id="SignalP"/>
    </source>
</evidence>
<protein>
    <submittedName>
        <fullName evidence="4">Peptidoglycan DD-metalloendopeptidase family protein</fullName>
    </submittedName>
</protein>
<evidence type="ECO:0000313" key="4">
    <source>
        <dbReference type="EMBL" id="MCM2681043.1"/>
    </source>
</evidence>
<comment type="caution">
    <text evidence="4">The sequence shown here is derived from an EMBL/GenBank/DDBJ whole genome shotgun (WGS) entry which is preliminary data.</text>
</comment>
<proteinExistence type="predicted"/>
<dbReference type="FunFam" id="2.70.70.10:FF:000003">
    <property type="entry name" value="Murein hydrolase activator EnvC"/>
    <property type="match status" value="1"/>
</dbReference>
<dbReference type="Gene3D" id="2.70.70.10">
    <property type="entry name" value="Glucose Permease (Domain IIA)"/>
    <property type="match status" value="1"/>
</dbReference>
<dbReference type="InterPro" id="IPR011055">
    <property type="entry name" value="Dup_hybrid_motif"/>
</dbReference>
<feature type="signal peptide" evidence="2">
    <location>
        <begin position="1"/>
        <end position="29"/>
    </location>
</feature>
<dbReference type="InterPro" id="IPR050570">
    <property type="entry name" value="Cell_wall_metabolism_enzyme"/>
</dbReference>
<evidence type="ECO:0000256" key="1">
    <source>
        <dbReference type="SAM" id="Coils"/>
    </source>
</evidence>
<reference evidence="4 5" key="1">
    <citation type="journal article" date="2013" name="Antonie Van Leeuwenhoek">
        <title>Echinimonas agarilytica gen. nov., sp. nov., a new gammaproteobacterium isolated from the sea urchin Strongylocentrotus intermedius.</title>
        <authorList>
            <person name="Nedashkovskaya O.I."/>
            <person name="Stenkova A.M."/>
            <person name="Zhukova N.V."/>
            <person name="Van Trappen S."/>
            <person name="Lee J.S."/>
            <person name="Kim S.B."/>
        </authorList>
    </citation>
    <scope>NUCLEOTIDE SEQUENCE [LARGE SCALE GENOMIC DNA]</scope>
    <source>
        <strain evidence="4 5">KMM 6351</strain>
    </source>
</reference>
<dbReference type="PANTHER" id="PTHR21666">
    <property type="entry name" value="PEPTIDASE-RELATED"/>
    <property type="match status" value="1"/>
</dbReference>
<gene>
    <name evidence="4" type="ORF">NAF29_15415</name>
</gene>
<feature type="chain" id="PRO_5041302971" evidence="2">
    <location>
        <begin position="30"/>
        <end position="380"/>
    </location>
</feature>
<evidence type="ECO:0000259" key="3">
    <source>
        <dbReference type="Pfam" id="PF01551"/>
    </source>
</evidence>
<dbReference type="SUPFAM" id="SSF51261">
    <property type="entry name" value="Duplicated hybrid motif"/>
    <property type="match status" value="1"/>
</dbReference>
<dbReference type="CDD" id="cd12797">
    <property type="entry name" value="M23_peptidase"/>
    <property type="match status" value="1"/>
</dbReference>
<dbReference type="PANTHER" id="PTHR21666:SF270">
    <property type="entry name" value="MUREIN HYDROLASE ACTIVATOR ENVC"/>
    <property type="match status" value="1"/>
</dbReference>
<dbReference type="Gene3D" id="6.10.250.3150">
    <property type="match status" value="1"/>
</dbReference>
<feature type="coiled-coil region" evidence="1">
    <location>
        <begin position="33"/>
        <end position="81"/>
    </location>
</feature>
<feature type="domain" description="M23ase beta-sheet core" evidence="3">
    <location>
        <begin position="282"/>
        <end position="375"/>
    </location>
</feature>
<evidence type="ECO:0000313" key="5">
    <source>
        <dbReference type="Proteomes" id="UP001165393"/>
    </source>
</evidence>
<keyword evidence="2" id="KW-0732">Signal</keyword>
<dbReference type="Pfam" id="PF01551">
    <property type="entry name" value="Peptidase_M23"/>
    <property type="match status" value="1"/>
</dbReference>
<dbReference type="AlphaFoldDB" id="A0AA41WA41"/>
<name>A0AA41WA41_9GAMM</name>
<sequence length="380" mass="42701">MPTQFNCHAIVKASSIAGLSLWMCFAVSAANPDNDATKRLQEVQQEIKKRQANLKERQAQQKRAQAELRSTELNLAKQAKELHTTRLSIEKNQQEQLGLKARRDDLESTRKAQQAVLAAQLESHFLAGSSDYLAMIFNQQDPASIERTLVYFQYLSEARIEALDVLKVTEAQLQQVEGELLAKHHQLEELLGQQSAERQMLKTEQMNHQQLISSINRHLKTEQESIGLLEDSENQLKSLLDKVAVVHSSVQLKGIKKGSLKWPTQGKLRHKYNSVRQGQIRWKGVLMAGSSGDDVRSIADGKVLFADWVKGMGLVMVLDHGKGYMSLYGHAQTLLRQPGDEVRRGDTIALVGQSGGQVRPGLYFEMRHEGVPVNPSHWCK</sequence>
<accession>A0AA41WA41</accession>
<dbReference type="InterPro" id="IPR016047">
    <property type="entry name" value="M23ase_b-sheet_dom"/>
</dbReference>
<dbReference type="EMBL" id="JAMQGP010000008">
    <property type="protein sequence ID" value="MCM2681043.1"/>
    <property type="molecule type" value="Genomic_DNA"/>
</dbReference>
<dbReference type="RefSeq" id="WP_251262517.1">
    <property type="nucleotide sequence ID" value="NZ_JAMQGP010000008.1"/>
</dbReference>